<reference evidence="1 2" key="1">
    <citation type="submission" date="2019-08" db="EMBL/GenBank/DDBJ databases">
        <title>Whole genome of Aphis craccivora.</title>
        <authorList>
            <person name="Voronova N.V."/>
            <person name="Shulinski R.S."/>
            <person name="Bandarenka Y.V."/>
            <person name="Zhorov D.G."/>
            <person name="Warner D."/>
        </authorList>
    </citation>
    <scope>NUCLEOTIDE SEQUENCE [LARGE SCALE GENOMIC DNA]</scope>
    <source>
        <strain evidence="1">180601</strain>
        <tissue evidence="1">Whole Body</tissue>
    </source>
</reference>
<name>A0A6G0Y2V1_APHCR</name>
<dbReference type="AlphaFoldDB" id="A0A6G0Y2V1"/>
<proteinExistence type="predicted"/>
<accession>A0A6G0Y2V1</accession>
<dbReference type="EMBL" id="VUJU01006511">
    <property type="protein sequence ID" value="KAF0748367.1"/>
    <property type="molecule type" value="Genomic_DNA"/>
</dbReference>
<gene>
    <name evidence="1" type="ORF">FWK35_00025408</name>
</gene>
<organism evidence="1 2">
    <name type="scientific">Aphis craccivora</name>
    <name type="common">Cowpea aphid</name>
    <dbReference type="NCBI Taxonomy" id="307492"/>
    <lineage>
        <taxon>Eukaryota</taxon>
        <taxon>Metazoa</taxon>
        <taxon>Ecdysozoa</taxon>
        <taxon>Arthropoda</taxon>
        <taxon>Hexapoda</taxon>
        <taxon>Insecta</taxon>
        <taxon>Pterygota</taxon>
        <taxon>Neoptera</taxon>
        <taxon>Paraneoptera</taxon>
        <taxon>Hemiptera</taxon>
        <taxon>Sternorrhyncha</taxon>
        <taxon>Aphidomorpha</taxon>
        <taxon>Aphidoidea</taxon>
        <taxon>Aphididae</taxon>
        <taxon>Aphidini</taxon>
        <taxon>Aphis</taxon>
        <taxon>Aphis</taxon>
    </lineage>
</organism>
<protein>
    <submittedName>
        <fullName evidence="1">Uncharacterized protein</fullName>
    </submittedName>
</protein>
<dbReference type="Proteomes" id="UP000478052">
    <property type="component" value="Unassembled WGS sequence"/>
</dbReference>
<sequence>MMCVLLIVCKFVFVSVYSKLVEIMLRF</sequence>
<evidence type="ECO:0000313" key="1">
    <source>
        <dbReference type="EMBL" id="KAF0748367.1"/>
    </source>
</evidence>
<evidence type="ECO:0000313" key="2">
    <source>
        <dbReference type="Proteomes" id="UP000478052"/>
    </source>
</evidence>
<keyword evidence="2" id="KW-1185">Reference proteome</keyword>
<comment type="caution">
    <text evidence="1">The sequence shown here is derived from an EMBL/GenBank/DDBJ whole genome shotgun (WGS) entry which is preliminary data.</text>
</comment>